<name>A0ACD3AKE9_9AGAR</name>
<organism evidence="1 2">
    <name type="scientific">Pluteus cervinus</name>
    <dbReference type="NCBI Taxonomy" id="181527"/>
    <lineage>
        <taxon>Eukaryota</taxon>
        <taxon>Fungi</taxon>
        <taxon>Dikarya</taxon>
        <taxon>Basidiomycota</taxon>
        <taxon>Agaricomycotina</taxon>
        <taxon>Agaricomycetes</taxon>
        <taxon>Agaricomycetidae</taxon>
        <taxon>Agaricales</taxon>
        <taxon>Pluteineae</taxon>
        <taxon>Pluteaceae</taxon>
        <taxon>Pluteus</taxon>
    </lineage>
</organism>
<evidence type="ECO:0000313" key="1">
    <source>
        <dbReference type="EMBL" id="TFK66001.1"/>
    </source>
</evidence>
<keyword evidence="2" id="KW-1185">Reference proteome</keyword>
<proteinExistence type="predicted"/>
<gene>
    <name evidence="1" type="ORF">BDN72DRAFT_918884</name>
</gene>
<sequence>MGKVASQPRRLGYVYLFPSHGRLWPECINMYRTSDLLIYSSPLLPNMDAKHILDLPPEIISSILTAVLGGGFLVDTSNAAGVCRYFRSAALDTPWLWCIVGPRRPRDCVVEWLKRSKAVPLTVYRHVRCDDDLSTLALILKHLHRIQHLSVHVQDRFWPGISALFSKALTRGSLGVSPTGEHAPMLKLEEFELGPLAEKGDPRVPSFIRPSFIPSLREFPELTSLSLTDLTPELRILWCDLLQVMQCLPRLEELLLVEALAEPYETQTVPLPNRIMISSAFVELYVEDEFAYVSGLRLLESVQFSGGIVNVSLVSKESNPATLDGTEDARSRHNDIYAAYNRAHGGIYTVLIHEITITYATNWIGSLDFRAVLSRTQEVDSKAQPFLTVELPCRAELDADGLFIIPRVCSELALDLLFLPVTVGFSMVTNIPFTSEAQ</sequence>
<accession>A0ACD3AKE9</accession>
<dbReference type="Proteomes" id="UP000308600">
    <property type="component" value="Unassembled WGS sequence"/>
</dbReference>
<reference evidence="1 2" key="1">
    <citation type="journal article" date="2019" name="Nat. Ecol. Evol.">
        <title>Megaphylogeny resolves global patterns of mushroom evolution.</title>
        <authorList>
            <person name="Varga T."/>
            <person name="Krizsan K."/>
            <person name="Foldi C."/>
            <person name="Dima B."/>
            <person name="Sanchez-Garcia M."/>
            <person name="Sanchez-Ramirez S."/>
            <person name="Szollosi G.J."/>
            <person name="Szarkandi J.G."/>
            <person name="Papp V."/>
            <person name="Albert L."/>
            <person name="Andreopoulos W."/>
            <person name="Angelini C."/>
            <person name="Antonin V."/>
            <person name="Barry K.W."/>
            <person name="Bougher N.L."/>
            <person name="Buchanan P."/>
            <person name="Buyck B."/>
            <person name="Bense V."/>
            <person name="Catcheside P."/>
            <person name="Chovatia M."/>
            <person name="Cooper J."/>
            <person name="Damon W."/>
            <person name="Desjardin D."/>
            <person name="Finy P."/>
            <person name="Geml J."/>
            <person name="Haridas S."/>
            <person name="Hughes K."/>
            <person name="Justo A."/>
            <person name="Karasinski D."/>
            <person name="Kautmanova I."/>
            <person name="Kiss B."/>
            <person name="Kocsube S."/>
            <person name="Kotiranta H."/>
            <person name="LaButti K.M."/>
            <person name="Lechner B.E."/>
            <person name="Liimatainen K."/>
            <person name="Lipzen A."/>
            <person name="Lukacs Z."/>
            <person name="Mihaltcheva S."/>
            <person name="Morgado L.N."/>
            <person name="Niskanen T."/>
            <person name="Noordeloos M.E."/>
            <person name="Ohm R.A."/>
            <person name="Ortiz-Santana B."/>
            <person name="Ovrebo C."/>
            <person name="Racz N."/>
            <person name="Riley R."/>
            <person name="Savchenko A."/>
            <person name="Shiryaev A."/>
            <person name="Soop K."/>
            <person name="Spirin V."/>
            <person name="Szebenyi C."/>
            <person name="Tomsovsky M."/>
            <person name="Tulloss R.E."/>
            <person name="Uehling J."/>
            <person name="Grigoriev I.V."/>
            <person name="Vagvolgyi C."/>
            <person name="Papp T."/>
            <person name="Martin F.M."/>
            <person name="Miettinen O."/>
            <person name="Hibbett D.S."/>
            <person name="Nagy L.G."/>
        </authorList>
    </citation>
    <scope>NUCLEOTIDE SEQUENCE [LARGE SCALE GENOMIC DNA]</scope>
    <source>
        <strain evidence="1 2">NL-1719</strain>
    </source>
</reference>
<protein>
    <submittedName>
        <fullName evidence="1">Uncharacterized protein</fullName>
    </submittedName>
</protein>
<dbReference type="EMBL" id="ML208418">
    <property type="protein sequence ID" value="TFK66001.1"/>
    <property type="molecule type" value="Genomic_DNA"/>
</dbReference>
<evidence type="ECO:0000313" key="2">
    <source>
        <dbReference type="Proteomes" id="UP000308600"/>
    </source>
</evidence>